<dbReference type="AlphaFoldDB" id="A0AAU9W9P2"/>
<dbReference type="PANTHER" id="PTHR46137:SF1">
    <property type="entry name" value="LRAT DOMAIN-CONTAINING PROTEIN"/>
    <property type="match status" value="1"/>
</dbReference>
<comment type="caution">
    <text evidence="2">The sequence shown here is derived from an EMBL/GenBank/DDBJ whole genome shotgun (WGS) entry which is preliminary data.</text>
</comment>
<sequence>MDDDVHVYNSYGKKYEVPRRRLRSFAELLIGDHIAFHRHCGSYWHHAIIEEIHSETGTLDIIEYSNTVEGFWNDNFGSEDSSNSFSLRIAKVMRRSWRPNFQEDHVYLVVHTDCLDPAIVIYRARSKLENANYSPIKNNCEHFAMWCKTGKESSDQIKKAWLMMKDELFGGAVKNGVKEATEEVATEAMVKAAAEAMVKMTNEAAKTGGKRVASRSLAQTGEYSLKTGVEEAVKKTTSKAGKGVLKTNSAAL</sequence>
<accession>A0AAU9W9P2</accession>
<proteinExistence type="predicted"/>
<evidence type="ECO:0000259" key="1">
    <source>
        <dbReference type="PROSITE" id="PS51934"/>
    </source>
</evidence>
<reference evidence="2 3" key="1">
    <citation type="submission" date="2022-05" db="EMBL/GenBank/DDBJ databases">
        <authorList>
            <consortium name="Genoscope - CEA"/>
            <person name="William W."/>
        </authorList>
    </citation>
    <scope>NUCLEOTIDE SEQUENCE [LARGE SCALE GENOMIC DNA]</scope>
</reference>
<keyword evidence="3" id="KW-1185">Reference proteome</keyword>
<protein>
    <recommendedName>
        <fullName evidence="1">LRAT domain-containing protein</fullName>
    </recommendedName>
</protein>
<dbReference type="EMBL" id="CALNXJ010000010">
    <property type="protein sequence ID" value="CAH3106408.1"/>
    <property type="molecule type" value="Genomic_DNA"/>
</dbReference>
<evidence type="ECO:0000313" key="2">
    <source>
        <dbReference type="EMBL" id="CAH3106408.1"/>
    </source>
</evidence>
<dbReference type="Proteomes" id="UP001159428">
    <property type="component" value="Unassembled WGS sequence"/>
</dbReference>
<name>A0AAU9W9P2_9CNID</name>
<organism evidence="2 3">
    <name type="scientific">Pocillopora meandrina</name>
    <dbReference type="NCBI Taxonomy" id="46732"/>
    <lineage>
        <taxon>Eukaryota</taxon>
        <taxon>Metazoa</taxon>
        <taxon>Cnidaria</taxon>
        <taxon>Anthozoa</taxon>
        <taxon>Hexacorallia</taxon>
        <taxon>Scleractinia</taxon>
        <taxon>Astrocoeniina</taxon>
        <taxon>Pocilloporidae</taxon>
        <taxon>Pocillopora</taxon>
    </lineage>
</organism>
<dbReference type="PROSITE" id="PS51934">
    <property type="entry name" value="LRAT"/>
    <property type="match status" value="1"/>
</dbReference>
<dbReference type="Gene3D" id="3.90.1720.10">
    <property type="entry name" value="endopeptidase domain like (from Nostoc punctiforme)"/>
    <property type="match status" value="1"/>
</dbReference>
<feature type="domain" description="LRAT" evidence="1">
    <location>
        <begin position="35"/>
        <end position="156"/>
    </location>
</feature>
<gene>
    <name evidence="2" type="ORF">PMEA_00001520</name>
</gene>
<dbReference type="InterPro" id="IPR007053">
    <property type="entry name" value="LRAT_dom"/>
</dbReference>
<evidence type="ECO:0000313" key="3">
    <source>
        <dbReference type="Proteomes" id="UP001159428"/>
    </source>
</evidence>
<feature type="non-terminal residue" evidence="2">
    <location>
        <position position="252"/>
    </location>
</feature>
<dbReference type="PANTHER" id="PTHR46137">
    <property type="entry name" value="OS05G0310600 PROTEIN"/>
    <property type="match status" value="1"/>
</dbReference>
<dbReference type="Pfam" id="PF04970">
    <property type="entry name" value="LRAT"/>
    <property type="match status" value="1"/>
</dbReference>